<evidence type="ECO:0000313" key="1">
    <source>
        <dbReference type="EMBL" id="MBY6366953.1"/>
    </source>
</evidence>
<name>A0ABS7P3J2_9NOCA</name>
<accession>A0ABS7P3J2</accession>
<evidence type="ECO:0000313" key="2">
    <source>
        <dbReference type="Proteomes" id="UP000825228"/>
    </source>
</evidence>
<sequence>MNPGDLARLHSGAVHVFTVVEVDTDHATIAPAGDAATATGAYPFRVPLSVLTPAS</sequence>
<protein>
    <submittedName>
        <fullName evidence="1">Uncharacterized protein</fullName>
    </submittedName>
</protein>
<reference evidence="1 2" key="1">
    <citation type="submission" date="2020-06" db="EMBL/GenBank/DDBJ databases">
        <title>Taxonomy, biology and ecology of Rhodococcus bacteria occurring in California pistachio and other woody hosts as revealed by genome sequence analyses.</title>
        <authorList>
            <person name="Gai Y."/>
            <person name="Riely B."/>
        </authorList>
    </citation>
    <scope>NUCLEOTIDE SEQUENCE [LARGE SCALE GENOMIC DNA]</scope>
    <source>
        <strain evidence="1 2">BP-281</strain>
    </source>
</reference>
<keyword evidence="2" id="KW-1185">Reference proteome</keyword>
<dbReference type="Proteomes" id="UP000825228">
    <property type="component" value="Unassembled WGS sequence"/>
</dbReference>
<dbReference type="RefSeq" id="WP_222684268.1">
    <property type="nucleotide sequence ID" value="NZ_JABUBT010000011.1"/>
</dbReference>
<dbReference type="EMBL" id="JABUBU010000005">
    <property type="protein sequence ID" value="MBY6366953.1"/>
    <property type="molecule type" value="Genomic_DNA"/>
</dbReference>
<organism evidence="1 2">
    <name type="scientific">Rhodococcoides corynebacterioides</name>
    <dbReference type="NCBI Taxonomy" id="53972"/>
    <lineage>
        <taxon>Bacteria</taxon>
        <taxon>Bacillati</taxon>
        <taxon>Actinomycetota</taxon>
        <taxon>Actinomycetes</taxon>
        <taxon>Mycobacteriales</taxon>
        <taxon>Nocardiaceae</taxon>
        <taxon>Rhodococcoides</taxon>
    </lineage>
</organism>
<comment type="caution">
    <text evidence="1">The sequence shown here is derived from an EMBL/GenBank/DDBJ whole genome shotgun (WGS) entry which is preliminary data.</text>
</comment>
<gene>
    <name evidence="1" type="ORF">HQ603_09315</name>
</gene>
<proteinExistence type="predicted"/>